<protein>
    <recommendedName>
        <fullName evidence="4">PepSY domain-containing protein</fullName>
    </recommendedName>
</protein>
<evidence type="ECO:0000313" key="3">
    <source>
        <dbReference type="Proteomes" id="UP001221909"/>
    </source>
</evidence>
<organism evidence="2 3">
    <name type="scientific">Mannheimia cairinae</name>
    <dbReference type="NCBI Taxonomy" id="3025936"/>
    <lineage>
        <taxon>Bacteria</taxon>
        <taxon>Pseudomonadati</taxon>
        <taxon>Pseudomonadota</taxon>
        <taxon>Gammaproteobacteria</taxon>
        <taxon>Pasteurellales</taxon>
        <taxon>Pasteurellaceae</taxon>
        <taxon>Mannheimia</taxon>
    </lineage>
</organism>
<evidence type="ECO:0000313" key="2">
    <source>
        <dbReference type="EMBL" id="MDD0824445.1"/>
    </source>
</evidence>
<reference evidence="2 3" key="1">
    <citation type="submission" date="2023-02" db="EMBL/GenBank/DDBJ databases">
        <title>Mannheimia cairiniae sp. nov., a novel species of Mannheimia obtained from moscovy ducks (Cairina moschata) and reclassification of Mannheimia ovis as heterotypic synonym of Mannheimia pernigra.</title>
        <authorList>
            <person name="Christensen H."/>
        </authorList>
    </citation>
    <scope>NUCLEOTIDE SEQUENCE [LARGE SCALE GENOMIC DNA]</scope>
    <source>
        <strain evidence="2 3">AT1</strain>
    </source>
</reference>
<evidence type="ECO:0008006" key="4">
    <source>
        <dbReference type="Google" id="ProtNLM"/>
    </source>
</evidence>
<gene>
    <name evidence="2" type="ORF">PTQ27_08215</name>
</gene>
<dbReference type="EMBL" id="JAQSJE010000008">
    <property type="protein sequence ID" value="MDD0824445.1"/>
    <property type="molecule type" value="Genomic_DNA"/>
</dbReference>
<dbReference type="RefSeq" id="WP_273748087.1">
    <property type="nucleotide sequence ID" value="NZ_JAQSJE010000008.1"/>
</dbReference>
<keyword evidence="1" id="KW-0732">Signal</keyword>
<dbReference type="Proteomes" id="UP001221909">
    <property type="component" value="Unassembled WGS sequence"/>
</dbReference>
<feature type="signal peptide" evidence="1">
    <location>
        <begin position="1"/>
        <end position="21"/>
    </location>
</feature>
<feature type="chain" id="PRO_5046390097" description="PepSY domain-containing protein" evidence="1">
    <location>
        <begin position="22"/>
        <end position="118"/>
    </location>
</feature>
<keyword evidence="3" id="KW-1185">Reference proteome</keyword>
<name>A0ABT5MQK1_9PAST</name>
<proteinExistence type="predicted"/>
<accession>A0ABT5MQK1</accession>
<sequence>MKSLTKALFILAPFISGTAFANSIPDDIYQPKGELIKAQKQGNEFEVEYKLQGDDVRDIAKKATEHAKRKGFRIVESEIKKDDADLKFKRGNQELDVEIEAKGKNRIEYKAELDLDKN</sequence>
<comment type="caution">
    <text evidence="2">The sequence shown here is derived from an EMBL/GenBank/DDBJ whole genome shotgun (WGS) entry which is preliminary data.</text>
</comment>
<evidence type="ECO:0000256" key="1">
    <source>
        <dbReference type="SAM" id="SignalP"/>
    </source>
</evidence>